<dbReference type="PANTHER" id="PTHR43244">
    <property type="match status" value="1"/>
</dbReference>
<evidence type="ECO:0000259" key="2">
    <source>
        <dbReference type="Pfam" id="PF00296"/>
    </source>
</evidence>
<sequence length="322" mass="35795">MEEELESMNQMGVLLPTRGVLVYAKGGRPRVELNWQMAETAERIGYDSVWIGDSITSKPRLEPMAVMAALAARTHRVKIGTAVMLNALRHPVHLAHSIATIDNISGGRIVLGLGAGRSNNQMFVDEHAIVGVPITERADRMEESIDVLRMLWSQDNVSHPEGYYPLNDVTLEPRPVQDQVPIWLSSNWVQRGLKRVAAQGDGWITNVPSTEMFTKCLDKIEEKGAELGKDVSGIKRALYISVNLNDEGEALSEGDGFMRAYYGIPYEVVSKQLLCVFGPAQKAIDTIKLYKEAGADYFIVRFASPNQMEQLEKFTELVAPHV</sequence>
<keyword evidence="1" id="KW-0560">Oxidoreductase</keyword>
<name>A0A160VCJ8_9ZZZZ</name>
<dbReference type="EMBL" id="FAXA01000464">
    <property type="protein sequence ID" value="CUV05787.1"/>
    <property type="molecule type" value="Genomic_DNA"/>
</dbReference>
<proteinExistence type="predicted"/>
<dbReference type="InterPro" id="IPR011251">
    <property type="entry name" value="Luciferase-like_dom"/>
</dbReference>
<dbReference type="PANTHER" id="PTHR43244:SF1">
    <property type="entry name" value="5,10-METHYLENETETRAHYDROMETHANOPTERIN REDUCTASE"/>
    <property type="match status" value="1"/>
</dbReference>
<dbReference type="Gene3D" id="3.20.20.30">
    <property type="entry name" value="Luciferase-like domain"/>
    <property type="match status" value="1"/>
</dbReference>
<gene>
    <name evidence="3" type="ORF">MGWOODY_Clf3008</name>
</gene>
<reference evidence="3" key="1">
    <citation type="submission" date="2015-10" db="EMBL/GenBank/DDBJ databases">
        <authorList>
            <person name="Gilbert D.G."/>
        </authorList>
    </citation>
    <scope>NUCLEOTIDE SEQUENCE</scope>
</reference>
<dbReference type="SUPFAM" id="SSF51679">
    <property type="entry name" value="Bacterial luciferase-like"/>
    <property type="match status" value="1"/>
</dbReference>
<feature type="domain" description="Luciferase-like" evidence="2">
    <location>
        <begin position="12"/>
        <end position="261"/>
    </location>
</feature>
<dbReference type="InterPro" id="IPR050564">
    <property type="entry name" value="F420-G6PD/mer"/>
</dbReference>
<evidence type="ECO:0000313" key="3">
    <source>
        <dbReference type="EMBL" id="CUV05787.1"/>
    </source>
</evidence>
<dbReference type="AlphaFoldDB" id="A0A160VCJ8"/>
<protein>
    <submittedName>
        <fullName evidence="3">Luciferase family protein</fullName>
    </submittedName>
</protein>
<dbReference type="GO" id="GO:0016705">
    <property type="term" value="F:oxidoreductase activity, acting on paired donors, with incorporation or reduction of molecular oxygen"/>
    <property type="evidence" value="ECO:0007669"/>
    <property type="project" value="InterPro"/>
</dbReference>
<accession>A0A160VCJ8</accession>
<organism evidence="3">
    <name type="scientific">hydrothermal vent metagenome</name>
    <dbReference type="NCBI Taxonomy" id="652676"/>
    <lineage>
        <taxon>unclassified sequences</taxon>
        <taxon>metagenomes</taxon>
        <taxon>ecological metagenomes</taxon>
    </lineage>
</organism>
<evidence type="ECO:0000256" key="1">
    <source>
        <dbReference type="ARBA" id="ARBA00023002"/>
    </source>
</evidence>
<dbReference type="InterPro" id="IPR036661">
    <property type="entry name" value="Luciferase-like_sf"/>
</dbReference>
<dbReference type="Pfam" id="PF00296">
    <property type="entry name" value="Bac_luciferase"/>
    <property type="match status" value="1"/>
</dbReference>